<evidence type="ECO:0000256" key="1">
    <source>
        <dbReference type="ARBA" id="ARBA00022679"/>
    </source>
</evidence>
<dbReference type="GO" id="GO:0016747">
    <property type="term" value="F:acyltransferase activity, transferring groups other than amino-acyl groups"/>
    <property type="evidence" value="ECO:0007669"/>
    <property type="project" value="InterPro"/>
</dbReference>
<dbReference type="Proteomes" id="UP000646365">
    <property type="component" value="Unassembled WGS sequence"/>
</dbReference>
<evidence type="ECO:0000256" key="2">
    <source>
        <dbReference type="ARBA" id="ARBA00023315"/>
    </source>
</evidence>
<dbReference type="RefSeq" id="WP_229743922.1">
    <property type="nucleotide sequence ID" value="NZ_BMJQ01000014.1"/>
</dbReference>
<dbReference type="InterPro" id="IPR050832">
    <property type="entry name" value="Bact_Acetyltransf"/>
</dbReference>
<keyword evidence="5" id="KW-1185">Reference proteome</keyword>
<reference evidence="4" key="1">
    <citation type="journal article" date="2014" name="Int. J. Syst. Evol. Microbiol.">
        <title>Complete genome sequence of Corynebacterium casei LMG S-19264T (=DSM 44701T), isolated from a smear-ripened cheese.</title>
        <authorList>
            <consortium name="US DOE Joint Genome Institute (JGI-PGF)"/>
            <person name="Walter F."/>
            <person name="Albersmeier A."/>
            <person name="Kalinowski J."/>
            <person name="Ruckert C."/>
        </authorList>
    </citation>
    <scope>NUCLEOTIDE SEQUENCE</scope>
    <source>
        <strain evidence="4">CGMCC 1.15725</strain>
    </source>
</reference>
<gene>
    <name evidence="4" type="ORF">GCM10011611_48480</name>
</gene>
<name>A0A8J2YXY3_9PROT</name>
<reference evidence="4" key="2">
    <citation type="submission" date="2020-09" db="EMBL/GenBank/DDBJ databases">
        <authorList>
            <person name="Sun Q."/>
            <person name="Zhou Y."/>
        </authorList>
    </citation>
    <scope>NUCLEOTIDE SEQUENCE</scope>
    <source>
        <strain evidence="4">CGMCC 1.15725</strain>
    </source>
</reference>
<dbReference type="Gene3D" id="3.40.630.30">
    <property type="match status" value="1"/>
</dbReference>
<proteinExistence type="predicted"/>
<protein>
    <submittedName>
        <fullName evidence="4">N-acetyltransferase</fullName>
    </submittedName>
</protein>
<evidence type="ECO:0000313" key="4">
    <source>
        <dbReference type="EMBL" id="GGF36323.1"/>
    </source>
</evidence>
<dbReference type="Pfam" id="PF13673">
    <property type="entry name" value="Acetyltransf_10"/>
    <property type="match status" value="1"/>
</dbReference>
<keyword evidence="2" id="KW-0012">Acyltransferase</keyword>
<dbReference type="PROSITE" id="PS51186">
    <property type="entry name" value="GNAT"/>
    <property type="match status" value="1"/>
</dbReference>
<evidence type="ECO:0000259" key="3">
    <source>
        <dbReference type="PROSITE" id="PS51186"/>
    </source>
</evidence>
<dbReference type="InterPro" id="IPR016181">
    <property type="entry name" value="Acyl_CoA_acyltransferase"/>
</dbReference>
<dbReference type="PANTHER" id="PTHR43877">
    <property type="entry name" value="AMINOALKYLPHOSPHONATE N-ACETYLTRANSFERASE-RELATED-RELATED"/>
    <property type="match status" value="1"/>
</dbReference>
<dbReference type="AlphaFoldDB" id="A0A8J2YXY3"/>
<dbReference type="EMBL" id="BMJQ01000014">
    <property type="protein sequence ID" value="GGF36323.1"/>
    <property type="molecule type" value="Genomic_DNA"/>
</dbReference>
<keyword evidence="1" id="KW-0808">Transferase</keyword>
<feature type="domain" description="N-acetyltransferase" evidence="3">
    <location>
        <begin position="5"/>
        <end position="147"/>
    </location>
</feature>
<evidence type="ECO:0000313" key="5">
    <source>
        <dbReference type="Proteomes" id="UP000646365"/>
    </source>
</evidence>
<dbReference type="InterPro" id="IPR000182">
    <property type="entry name" value="GNAT_dom"/>
</dbReference>
<accession>A0A8J2YXY3</accession>
<sequence length="150" mass="16816">MAPMFTFAPAAESDFERLLLIRHAAMRPSLERVGRWHPLRARNRFRAAFQPGETRLILVGDALAGCVALKPQGDALELDQFYVDPHFQGAGLGSAVLRRLLEEADAAGKPVVLTVLRESDAVRFYERHGFAETGAEDWDLFYRRPVPVAR</sequence>
<organism evidence="4 5">
    <name type="scientific">Aliidongia dinghuensis</name>
    <dbReference type="NCBI Taxonomy" id="1867774"/>
    <lineage>
        <taxon>Bacteria</taxon>
        <taxon>Pseudomonadati</taxon>
        <taxon>Pseudomonadota</taxon>
        <taxon>Alphaproteobacteria</taxon>
        <taxon>Rhodospirillales</taxon>
        <taxon>Dongiaceae</taxon>
        <taxon>Aliidongia</taxon>
    </lineage>
</organism>
<dbReference type="SUPFAM" id="SSF55729">
    <property type="entry name" value="Acyl-CoA N-acyltransferases (Nat)"/>
    <property type="match status" value="1"/>
</dbReference>
<comment type="caution">
    <text evidence="4">The sequence shown here is derived from an EMBL/GenBank/DDBJ whole genome shotgun (WGS) entry which is preliminary data.</text>
</comment>
<dbReference type="CDD" id="cd04301">
    <property type="entry name" value="NAT_SF"/>
    <property type="match status" value="1"/>
</dbReference>